<proteinExistence type="predicted"/>
<dbReference type="PANTHER" id="PTHR36986">
    <property type="entry name" value="UPF0643 PROTEIN PB2B2.08"/>
    <property type="match status" value="1"/>
</dbReference>
<gene>
    <name evidence="1" type="ORF">BJX63DRAFT_429493</name>
</gene>
<name>A0ABR4HSY8_9EURO</name>
<evidence type="ECO:0000313" key="2">
    <source>
        <dbReference type="Proteomes" id="UP001610334"/>
    </source>
</evidence>
<organism evidence="1 2">
    <name type="scientific">Aspergillus granulosus</name>
    <dbReference type="NCBI Taxonomy" id="176169"/>
    <lineage>
        <taxon>Eukaryota</taxon>
        <taxon>Fungi</taxon>
        <taxon>Dikarya</taxon>
        <taxon>Ascomycota</taxon>
        <taxon>Pezizomycotina</taxon>
        <taxon>Eurotiomycetes</taxon>
        <taxon>Eurotiomycetidae</taxon>
        <taxon>Eurotiales</taxon>
        <taxon>Aspergillaceae</taxon>
        <taxon>Aspergillus</taxon>
        <taxon>Aspergillus subgen. Nidulantes</taxon>
    </lineage>
</organism>
<protein>
    <submittedName>
        <fullName evidence="1">Uncharacterized protein</fullName>
    </submittedName>
</protein>
<dbReference type="EMBL" id="JBFXLT010000016">
    <property type="protein sequence ID" value="KAL2817798.1"/>
    <property type="molecule type" value="Genomic_DNA"/>
</dbReference>
<dbReference type="Proteomes" id="UP001610334">
    <property type="component" value="Unassembled WGS sequence"/>
</dbReference>
<evidence type="ECO:0000313" key="1">
    <source>
        <dbReference type="EMBL" id="KAL2817798.1"/>
    </source>
</evidence>
<accession>A0ABR4HSY8</accession>
<sequence>MASAAVSAVEPQPLPLEKASAVEVYESEPEPALPPAPERAPIPYLSENNLLISSPYTTPDHLLDLTTLDTANRLLAQALTILAPIRDDYATAPYIDSFNWPAVFEKVHALAHEEGHRWTRQSFYVVAFRSILTTDADGNRLSLLDERSHAEAVASGGLLKYWFGSKNAKRENLATCVWRSREDARAGGTGPWHAKARGAAREMYERIEFTTMELVIGEEVGDWEFRAWKA</sequence>
<reference evidence="1 2" key="1">
    <citation type="submission" date="2024-07" db="EMBL/GenBank/DDBJ databases">
        <title>Section-level genome sequencing and comparative genomics of Aspergillus sections Usti and Cavernicolus.</title>
        <authorList>
            <consortium name="Lawrence Berkeley National Laboratory"/>
            <person name="Nybo J.L."/>
            <person name="Vesth T.C."/>
            <person name="Theobald S."/>
            <person name="Frisvad J.C."/>
            <person name="Larsen T.O."/>
            <person name="Kjaerboelling I."/>
            <person name="Rothschild-Mancinelli K."/>
            <person name="Lyhne E.K."/>
            <person name="Kogle M.E."/>
            <person name="Barry K."/>
            <person name="Clum A."/>
            <person name="Na H."/>
            <person name="Ledsgaard L."/>
            <person name="Lin J."/>
            <person name="Lipzen A."/>
            <person name="Kuo A."/>
            <person name="Riley R."/>
            <person name="Mondo S."/>
            <person name="Labutti K."/>
            <person name="Haridas S."/>
            <person name="Pangalinan J."/>
            <person name="Salamov A.A."/>
            <person name="Simmons B.A."/>
            <person name="Magnuson J.K."/>
            <person name="Chen J."/>
            <person name="Drula E."/>
            <person name="Henrissat B."/>
            <person name="Wiebenga A."/>
            <person name="Lubbers R.J."/>
            <person name="Gomes A.C."/>
            <person name="Makela M.R."/>
            <person name="Stajich J."/>
            <person name="Grigoriev I.V."/>
            <person name="Mortensen U.H."/>
            <person name="De Vries R.P."/>
            <person name="Baker S.E."/>
            <person name="Andersen M.R."/>
        </authorList>
    </citation>
    <scope>NUCLEOTIDE SEQUENCE [LARGE SCALE GENOMIC DNA]</scope>
    <source>
        <strain evidence="1 2">CBS 588.65</strain>
    </source>
</reference>
<dbReference type="PANTHER" id="PTHR36986:SF1">
    <property type="entry name" value="UPF0643 PROTEIN PB2B2.08"/>
    <property type="match status" value="1"/>
</dbReference>
<keyword evidence="2" id="KW-1185">Reference proteome</keyword>
<comment type="caution">
    <text evidence="1">The sequence shown here is derived from an EMBL/GenBank/DDBJ whole genome shotgun (WGS) entry which is preliminary data.</text>
</comment>